<evidence type="ECO:0008006" key="4">
    <source>
        <dbReference type="Google" id="ProtNLM"/>
    </source>
</evidence>
<accession>A0AAU9PFQ1</accession>
<proteinExistence type="predicted"/>
<dbReference type="InterPro" id="IPR004345">
    <property type="entry name" value="TB2_DP1_HVA22"/>
</dbReference>
<gene>
    <name evidence="2" type="ORF">LVIROSA_LOCUS34601</name>
</gene>
<protein>
    <recommendedName>
        <fullName evidence="4">HVA22-like protein</fullName>
    </recommendedName>
</protein>
<dbReference type="Pfam" id="PF03134">
    <property type="entry name" value="TB2_DP1_HVA22"/>
    <property type="match status" value="1"/>
</dbReference>
<evidence type="ECO:0000256" key="1">
    <source>
        <dbReference type="SAM" id="MobiDB-lite"/>
    </source>
</evidence>
<sequence length="178" mass="20295">MQNRASLSKMKFSITVPATANGGGKEGLAVVFFGVDAFYSRGEILSILSIIGDIYLIEYFHFSTLNFIGNKGWSMFHFFYVYVDDFTFLVEWSVDNAKNIIENFQIPIWYDVKLIAVAWLVLPQFRGVAFIYNKFVKEKVIKRYYPRIGGGEHKSSSSSPNGKMKNKHANLMTTKKSS</sequence>
<name>A0AAU9PFQ1_9ASTR</name>
<organism evidence="2 3">
    <name type="scientific">Lactuca virosa</name>
    <dbReference type="NCBI Taxonomy" id="75947"/>
    <lineage>
        <taxon>Eukaryota</taxon>
        <taxon>Viridiplantae</taxon>
        <taxon>Streptophyta</taxon>
        <taxon>Embryophyta</taxon>
        <taxon>Tracheophyta</taxon>
        <taxon>Spermatophyta</taxon>
        <taxon>Magnoliopsida</taxon>
        <taxon>eudicotyledons</taxon>
        <taxon>Gunneridae</taxon>
        <taxon>Pentapetalae</taxon>
        <taxon>asterids</taxon>
        <taxon>campanulids</taxon>
        <taxon>Asterales</taxon>
        <taxon>Asteraceae</taxon>
        <taxon>Cichorioideae</taxon>
        <taxon>Cichorieae</taxon>
        <taxon>Lactucinae</taxon>
        <taxon>Lactuca</taxon>
    </lineage>
</organism>
<reference evidence="2 3" key="1">
    <citation type="submission" date="2022-01" db="EMBL/GenBank/DDBJ databases">
        <authorList>
            <person name="Xiong W."/>
            <person name="Schranz E."/>
        </authorList>
    </citation>
    <scope>NUCLEOTIDE SEQUENCE [LARGE SCALE GENOMIC DNA]</scope>
</reference>
<keyword evidence="3" id="KW-1185">Reference proteome</keyword>
<dbReference type="Proteomes" id="UP001157418">
    <property type="component" value="Unassembled WGS sequence"/>
</dbReference>
<dbReference type="EMBL" id="CAKMRJ010005634">
    <property type="protein sequence ID" value="CAH1449096.1"/>
    <property type="molecule type" value="Genomic_DNA"/>
</dbReference>
<comment type="caution">
    <text evidence="2">The sequence shown here is derived from an EMBL/GenBank/DDBJ whole genome shotgun (WGS) entry which is preliminary data.</text>
</comment>
<feature type="region of interest" description="Disordered" evidence="1">
    <location>
        <begin position="151"/>
        <end position="178"/>
    </location>
</feature>
<dbReference type="AlphaFoldDB" id="A0AAU9PFQ1"/>
<evidence type="ECO:0000313" key="3">
    <source>
        <dbReference type="Proteomes" id="UP001157418"/>
    </source>
</evidence>
<evidence type="ECO:0000313" key="2">
    <source>
        <dbReference type="EMBL" id="CAH1449096.1"/>
    </source>
</evidence>